<feature type="transmembrane region" description="Helical" evidence="1">
    <location>
        <begin position="169"/>
        <end position="188"/>
    </location>
</feature>
<dbReference type="EMBL" id="JAWCTQ010000007">
    <property type="protein sequence ID" value="MDT9682086.1"/>
    <property type="molecule type" value="Genomic_DNA"/>
</dbReference>
<reference evidence="3 4" key="1">
    <citation type="submission" date="2023-09" db="EMBL/GenBank/DDBJ databases">
        <title>Streptomyces sp. nov.: A antagonism against Alternaria gaisen Producing Streptochlin, Isolated from Tamarix root soil.</title>
        <authorList>
            <person name="Chen Y."/>
        </authorList>
    </citation>
    <scope>NUCLEOTIDE SEQUENCE [LARGE SCALE GENOMIC DNA]</scope>
    <source>
        <strain evidence="3 4">TRM76323</strain>
    </source>
</reference>
<feature type="transmembrane region" description="Helical" evidence="1">
    <location>
        <begin position="12"/>
        <end position="31"/>
    </location>
</feature>
<feature type="transmembrane region" description="Helical" evidence="1">
    <location>
        <begin position="81"/>
        <end position="99"/>
    </location>
</feature>
<evidence type="ECO:0000256" key="1">
    <source>
        <dbReference type="SAM" id="Phobius"/>
    </source>
</evidence>
<dbReference type="Pfam" id="PF04892">
    <property type="entry name" value="VanZ"/>
    <property type="match status" value="1"/>
</dbReference>
<organism evidence="3 4">
    <name type="scientific">Streptomyces tamarix</name>
    <dbReference type="NCBI Taxonomy" id="3078565"/>
    <lineage>
        <taxon>Bacteria</taxon>
        <taxon>Bacillati</taxon>
        <taxon>Actinomycetota</taxon>
        <taxon>Actinomycetes</taxon>
        <taxon>Kitasatosporales</taxon>
        <taxon>Streptomycetaceae</taxon>
        <taxon>Streptomyces</taxon>
    </lineage>
</organism>
<dbReference type="InterPro" id="IPR006976">
    <property type="entry name" value="VanZ-like"/>
</dbReference>
<keyword evidence="1" id="KW-0472">Membrane</keyword>
<proteinExistence type="predicted"/>
<evidence type="ECO:0000313" key="4">
    <source>
        <dbReference type="Proteomes" id="UP001250181"/>
    </source>
</evidence>
<keyword evidence="1" id="KW-1133">Transmembrane helix</keyword>
<feature type="transmembrane region" description="Helical" evidence="1">
    <location>
        <begin position="136"/>
        <end position="157"/>
    </location>
</feature>
<feature type="domain" description="VanZ-like" evidence="2">
    <location>
        <begin position="80"/>
        <end position="152"/>
    </location>
</feature>
<evidence type="ECO:0000259" key="2">
    <source>
        <dbReference type="Pfam" id="PF04892"/>
    </source>
</evidence>
<feature type="transmembrane region" description="Helical" evidence="1">
    <location>
        <begin position="106"/>
        <end position="124"/>
    </location>
</feature>
<dbReference type="RefSeq" id="WP_315877170.1">
    <property type="nucleotide sequence ID" value="NZ_JAWCTQ010000007.1"/>
</dbReference>
<sequence length="467" mass="50458">MFTAIFQDHYGYLAACTLAALALGIGAWLLARRLRSPHGVWFAGLAATVAGVLSVTFMGSGPASGQCVINHDVVEPFRTTQGLWNLTMTVPLGFFALMAVRCPLPVLVGVVTFPLGIEVVQAEVDGLGRVCDSADAQMNILGGLIGLTVAVLVLLKLETIEWKGAARASLFASLAVVLLGSGVAYPAMAFTHIDGTGLSQADDNQRQAVEHAVKEAFGDRYKLGPVYDQPCVGVPCRNVAFTLLSRDTAHPEQFANGTLSWPDKNRFNVLLQDSDRPSAMGYPVTGSKPPTTDDAAYEVAQAYMRERYPWGADATVHKTYPVGGKAELGWITSWRWIDDGVLMPRMLDVQVSRVGTVSQVDVSLGPEHLDLDKPKLDAKKAESLVREALAEQLADRGGVPDDMTIKAFTLKAVDRDGIWRPTWLVNISQGTRQPAPDIQTSGMADIWRVDSLNGHVYDGADQLLKEN</sequence>
<protein>
    <submittedName>
        <fullName evidence="3">VanZ family protein</fullName>
    </submittedName>
</protein>
<evidence type="ECO:0000313" key="3">
    <source>
        <dbReference type="EMBL" id="MDT9682086.1"/>
    </source>
</evidence>
<name>A0ABU3QHA9_9ACTN</name>
<dbReference type="Proteomes" id="UP001250181">
    <property type="component" value="Unassembled WGS sequence"/>
</dbReference>
<gene>
    <name evidence="3" type="ORF">RND61_08360</name>
</gene>
<feature type="transmembrane region" description="Helical" evidence="1">
    <location>
        <begin position="40"/>
        <end position="61"/>
    </location>
</feature>
<keyword evidence="4" id="KW-1185">Reference proteome</keyword>
<comment type="caution">
    <text evidence="3">The sequence shown here is derived from an EMBL/GenBank/DDBJ whole genome shotgun (WGS) entry which is preliminary data.</text>
</comment>
<accession>A0ABU3QHA9</accession>
<keyword evidence="1" id="KW-0812">Transmembrane</keyword>